<feature type="domain" description="CUB" evidence="1">
    <location>
        <begin position="141"/>
        <end position="286"/>
    </location>
</feature>
<sequence>MISTTELHPLQTTAKSYAMANVVHLKVFLCVIQFLIAIVNGLGQCGDITSEKEYTFRSTSTYTPECSLRVYVTDNKVTQLRLDFEDFSIAPPEKSPFNYGSYQCLRDSFTVESLSRENSLEVRGDLLFDKLCGENSGQHTPEGCLQYYPDPFGTFESFNYNGGAGHYQGLLNYAICFKRYNTVCSMQYNAEGFQLPTNDFSQQYDNRGCNVPTNDTSNPYSQDFLFIPDATTATEVESSIWCGTSLLNNLATTNAPGPLYVFFRTDKYANEIVNGNEIGFRITYQTECGGTKR</sequence>
<proteinExistence type="predicted"/>
<dbReference type="Proteomes" id="UP000792457">
    <property type="component" value="Unassembled WGS sequence"/>
</dbReference>
<protein>
    <recommendedName>
        <fullName evidence="1">CUB domain-containing protein</fullName>
    </recommendedName>
</protein>
<dbReference type="PANTHER" id="PTHR33236:SF12">
    <property type="entry name" value="CUB DOMAIN-CONTAINING PROTEIN-RELATED"/>
    <property type="match status" value="1"/>
</dbReference>
<keyword evidence="3" id="KW-1185">Reference proteome</keyword>
<gene>
    <name evidence="2" type="ORF">J437_LFUL000726</name>
</gene>
<reference evidence="2" key="2">
    <citation type="submission" date="2017-10" db="EMBL/GenBank/DDBJ databases">
        <title>Ladona fulva Genome sequencing and assembly.</title>
        <authorList>
            <person name="Murali S."/>
            <person name="Richards S."/>
            <person name="Bandaranaike D."/>
            <person name="Bellair M."/>
            <person name="Blankenburg K."/>
            <person name="Chao H."/>
            <person name="Dinh H."/>
            <person name="Doddapaneni H."/>
            <person name="Dugan-Rocha S."/>
            <person name="Elkadiri S."/>
            <person name="Gnanaolivu R."/>
            <person name="Hernandez B."/>
            <person name="Skinner E."/>
            <person name="Javaid M."/>
            <person name="Lee S."/>
            <person name="Li M."/>
            <person name="Ming W."/>
            <person name="Munidasa M."/>
            <person name="Muniz J."/>
            <person name="Nguyen L."/>
            <person name="Hughes D."/>
            <person name="Osuji N."/>
            <person name="Pu L.-L."/>
            <person name="Puazo M."/>
            <person name="Qu C."/>
            <person name="Quiroz J."/>
            <person name="Raj R."/>
            <person name="Weissenberger G."/>
            <person name="Xin Y."/>
            <person name="Zou X."/>
            <person name="Han Y."/>
            <person name="Worley K."/>
            <person name="Muzny D."/>
            <person name="Gibbs R."/>
        </authorList>
    </citation>
    <scope>NUCLEOTIDE SEQUENCE</scope>
    <source>
        <strain evidence="2">Sampled in the wild</strain>
    </source>
</reference>
<evidence type="ECO:0000313" key="3">
    <source>
        <dbReference type="Proteomes" id="UP000792457"/>
    </source>
</evidence>
<dbReference type="PANTHER" id="PTHR33236">
    <property type="entry name" value="INTRAFLAGELLAR TRANSPORT PROTEIN 122 FAMILY PROTEIN-RELATED"/>
    <property type="match status" value="1"/>
</dbReference>
<evidence type="ECO:0000259" key="1">
    <source>
        <dbReference type="Pfam" id="PF26080"/>
    </source>
</evidence>
<reference evidence="2" key="1">
    <citation type="submission" date="2013-04" db="EMBL/GenBank/DDBJ databases">
        <authorList>
            <person name="Qu J."/>
            <person name="Murali S.C."/>
            <person name="Bandaranaike D."/>
            <person name="Bellair M."/>
            <person name="Blankenburg K."/>
            <person name="Chao H."/>
            <person name="Dinh H."/>
            <person name="Doddapaneni H."/>
            <person name="Downs B."/>
            <person name="Dugan-Rocha S."/>
            <person name="Elkadiri S."/>
            <person name="Gnanaolivu R.D."/>
            <person name="Hernandez B."/>
            <person name="Javaid M."/>
            <person name="Jayaseelan J.C."/>
            <person name="Lee S."/>
            <person name="Li M."/>
            <person name="Ming W."/>
            <person name="Munidasa M."/>
            <person name="Muniz J."/>
            <person name="Nguyen L."/>
            <person name="Ongeri F."/>
            <person name="Osuji N."/>
            <person name="Pu L.-L."/>
            <person name="Puazo M."/>
            <person name="Qu C."/>
            <person name="Quiroz J."/>
            <person name="Raj R."/>
            <person name="Weissenberger G."/>
            <person name="Xin Y."/>
            <person name="Zou X."/>
            <person name="Han Y."/>
            <person name="Richards S."/>
            <person name="Worley K."/>
            <person name="Muzny D."/>
            <person name="Gibbs R."/>
        </authorList>
    </citation>
    <scope>NUCLEOTIDE SEQUENCE</scope>
    <source>
        <strain evidence="2">Sampled in the wild</strain>
    </source>
</reference>
<comment type="caution">
    <text evidence="2">The sequence shown here is derived from an EMBL/GenBank/DDBJ whole genome shotgun (WGS) entry which is preliminary data.</text>
</comment>
<dbReference type="OrthoDB" id="6378913at2759"/>
<accession>A0A8K0JZ92</accession>
<evidence type="ECO:0000313" key="2">
    <source>
        <dbReference type="EMBL" id="KAG8223018.1"/>
    </source>
</evidence>
<organism evidence="2 3">
    <name type="scientific">Ladona fulva</name>
    <name type="common">Scarce chaser dragonfly</name>
    <name type="synonym">Libellula fulva</name>
    <dbReference type="NCBI Taxonomy" id="123851"/>
    <lineage>
        <taxon>Eukaryota</taxon>
        <taxon>Metazoa</taxon>
        <taxon>Ecdysozoa</taxon>
        <taxon>Arthropoda</taxon>
        <taxon>Hexapoda</taxon>
        <taxon>Insecta</taxon>
        <taxon>Pterygota</taxon>
        <taxon>Palaeoptera</taxon>
        <taxon>Odonata</taxon>
        <taxon>Epiprocta</taxon>
        <taxon>Anisoptera</taxon>
        <taxon>Libelluloidea</taxon>
        <taxon>Libellulidae</taxon>
        <taxon>Ladona</taxon>
    </lineage>
</organism>
<dbReference type="InterPro" id="IPR058698">
    <property type="entry name" value="CUB_metazoa"/>
</dbReference>
<dbReference type="AlphaFoldDB" id="A0A8K0JZ92"/>
<dbReference type="Pfam" id="PF26080">
    <property type="entry name" value="CUB_animal"/>
    <property type="match status" value="1"/>
</dbReference>
<name>A0A8K0JZ92_LADFU</name>
<dbReference type="EMBL" id="KZ308149">
    <property type="protein sequence ID" value="KAG8223018.1"/>
    <property type="molecule type" value="Genomic_DNA"/>
</dbReference>